<dbReference type="Proteomes" id="UP000075920">
    <property type="component" value="Unassembled WGS sequence"/>
</dbReference>
<evidence type="ECO:0000313" key="9">
    <source>
        <dbReference type="Proteomes" id="UP000075920"/>
    </source>
</evidence>
<feature type="domain" description="Partial AB-hydrolase lipase" evidence="7">
    <location>
        <begin position="872"/>
        <end position="931"/>
    </location>
</feature>
<evidence type="ECO:0000256" key="4">
    <source>
        <dbReference type="ARBA" id="ARBA00022963"/>
    </source>
</evidence>
<dbReference type="VEuPathDB" id="VectorBase:AMIN000894"/>
<evidence type="ECO:0000313" key="8">
    <source>
        <dbReference type="EnsemblMetazoa" id="AMIN000894-PA"/>
    </source>
</evidence>
<dbReference type="PANTHER" id="PTHR11005">
    <property type="entry name" value="LYSOSOMAL ACID LIPASE-RELATED"/>
    <property type="match status" value="1"/>
</dbReference>
<keyword evidence="6" id="KW-0325">Glycoprotein</keyword>
<dbReference type="SUPFAM" id="SSF53474">
    <property type="entry name" value="alpha/beta-Hydrolases"/>
    <property type="match status" value="3"/>
</dbReference>
<keyword evidence="2" id="KW-0732">Signal</keyword>
<dbReference type="AlphaFoldDB" id="A0A182VS53"/>
<dbReference type="EnsemblMetazoa" id="AMIN000894-RA">
    <property type="protein sequence ID" value="AMIN000894-PA"/>
    <property type="gene ID" value="AMIN000894"/>
</dbReference>
<dbReference type="Gene3D" id="3.40.50.1820">
    <property type="entry name" value="alpha/beta hydrolase"/>
    <property type="match status" value="3"/>
</dbReference>
<evidence type="ECO:0000256" key="6">
    <source>
        <dbReference type="ARBA" id="ARBA00023180"/>
    </source>
</evidence>
<dbReference type="STRING" id="112268.A0A182VS53"/>
<evidence type="ECO:0000256" key="3">
    <source>
        <dbReference type="ARBA" id="ARBA00022801"/>
    </source>
</evidence>
<name>A0A182VS53_9DIPT</name>
<protein>
    <recommendedName>
        <fullName evidence="7">Partial AB-hydrolase lipase domain-containing protein</fullName>
    </recommendedName>
</protein>
<feature type="domain" description="Partial AB-hydrolase lipase" evidence="7">
    <location>
        <begin position="41"/>
        <end position="99"/>
    </location>
</feature>
<dbReference type="InterPro" id="IPR029058">
    <property type="entry name" value="AB_hydrolase_fold"/>
</dbReference>
<accession>A0A182VS53</accession>
<keyword evidence="5" id="KW-0443">Lipid metabolism</keyword>
<dbReference type="FunFam" id="3.40.50.1820:FF:000021">
    <property type="entry name" value="Lipase"/>
    <property type="match status" value="3"/>
</dbReference>
<evidence type="ECO:0000256" key="2">
    <source>
        <dbReference type="ARBA" id="ARBA00022729"/>
    </source>
</evidence>
<dbReference type="GO" id="GO:0016042">
    <property type="term" value="P:lipid catabolic process"/>
    <property type="evidence" value="ECO:0007669"/>
    <property type="project" value="UniProtKB-KW"/>
</dbReference>
<comment type="similarity">
    <text evidence="1">Belongs to the AB hydrolase superfamily. Lipase family.</text>
</comment>
<evidence type="ECO:0000259" key="7">
    <source>
        <dbReference type="Pfam" id="PF04083"/>
    </source>
</evidence>
<evidence type="ECO:0000256" key="1">
    <source>
        <dbReference type="ARBA" id="ARBA00010701"/>
    </source>
</evidence>
<reference evidence="9" key="1">
    <citation type="submission" date="2013-03" db="EMBL/GenBank/DDBJ databases">
        <title>The Genome Sequence of Anopheles minimus MINIMUS1.</title>
        <authorList>
            <consortium name="The Broad Institute Genomics Platform"/>
            <person name="Neafsey D.E."/>
            <person name="Walton C."/>
            <person name="Walker B."/>
            <person name="Young S.K."/>
            <person name="Zeng Q."/>
            <person name="Gargeya S."/>
            <person name="Fitzgerald M."/>
            <person name="Haas B."/>
            <person name="Abouelleil A."/>
            <person name="Allen A.W."/>
            <person name="Alvarado L."/>
            <person name="Arachchi H.M."/>
            <person name="Berlin A.M."/>
            <person name="Chapman S.B."/>
            <person name="Gainer-Dewar J."/>
            <person name="Goldberg J."/>
            <person name="Griggs A."/>
            <person name="Gujja S."/>
            <person name="Hansen M."/>
            <person name="Howarth C."/>
            <person name="Imamovic A."/>
            <person name="Ireland A."/>
            <person name="Larimer J."/>
            <person name="McCowan C."/>
            <person name="Murphy C."/>
            <person name="Pearson M."/>
            <person name="Poon T.W."/>
            <person name="Priest M."/>
            <person name="Roberts A."/>
            <person name="Saif S."/>
            <person name="Shea T."/>
            <person name="Sisk P."/>
            <person name="Sykes S."/>
            <person name="Wortman J."/>
            <person name="Nusbaum C."/>
            <person name="Birren B."/>
        </authorList>
    </citation>
    <scope>NUCLEOTIDE SEQUENCE [LARGE SCALE GENOMIC DNA]</scope>
    <source>
        <strain evidence="9">MINIMUS1</strain>
    </source>
</reference>
<dbReference type="GO" id="GO:0016787">
    <property type="term" value="F:hydrolase activity"/>
    <property type="evidence" value="ECO:0007669"/>
    <property type="project" value="UniProtKB-KW"/>
</dbReference>
<keyword evidence="4" id="KW-0442">Lipid degradation</keyword>
<dbReference type="InterPro" id="IPR006693">
    <property type="entry name" value="AB_hydrolase_lipase"/>
</dbReference>
<proteinExistence type="inferred from homology"/>
<dbReference type="Pfam" id="PF04083">
    <property type="entry name" value="Abhydro_lipase"/>
    <property type="match status" value="3"/>
</dbReference>
<organism evidence="8 9">
    <name type="scientific">Anopheles minimus</name>
    <dbReference type="NCBI Taxonomy" id="112268"/>
    <lineage>
        <taxon>Eukaryota</taxon>
        <taxon>Metazoa</taxon>
        <taxon>Ecdysozoa</taxon>
        <taxon>Arthropoda</taxon>
        <taxon>Hexapoda</taxon>
        <taxon>Insecta</taxon>
        <taxon>Pterygota</taxon>
        <taxon>Neoptera</taxon>
        <taxon>Endopterygota</taxon>
        <taxon>Diptera</taxon>
        <taxon>Nematocera</taxon>
        <taxon>Culicoidea</taxon>
        <taxon>Culicidae</taxon>
        <taxon>Anophelinae</taxon>
        <taxon>Anopheles</taxon>
    </lineage>
</organism>
<evidence type="ECO:0000256" key="5">
    <source>
        <dbReference type="ARBA" id="ARBA00023098"/>
    </source>
</evidence>
<keyword evidence="3" id="KW-0378">Hydrolase</keyword>
<keyword evidence="9" id="KW-1185">Reference proteome</keyword>
<sequence length="1240" mass="138975">MGRHTQTTLLLQVIGIFVVANAMLKFPSLARDRDILLSSTPDFIFRDGYFVEQHEVTTDDGYILTMFRIPGSPANPAFQGKSVVFLMHGLLSTSTDWVILGPGKALAYLLVDAGYDVWMGNARGNTYSRRHVFHDPDARNTNFWDFSWHEIGFFDLPAMIDYALAYTGHSMLHYVGHSQGTTSFFVMASLRPEYNNKIRSMHALAPVAFMSNLRSPFVRALAPFVNQIELITSKLGVKEFFPSNELLIMGGQLLCEDESPFQEVCANVLFLIGGYNSPQLNRTMLPTILANTPAGASGPQLVHYAQGINSGRFRQYDYGVPLNMARYGSNRPPDYPLRRVTAPVALHYGENDWLAAVPDVRKLYTYFYHTIGLFRVSDPRWSHFDFVWGIDANTMVYEPQASTIRDVQAYRAGDGPQPIDIAPLTADIIINDGYLLEEHQVTTADGYILTMFRIPGGPANPAAPGKNVAFLMHGLLSSSADYVISGPGNALAYMLVDAGYDVWLGNARGNTNSRRHIFHDPDARNTDFWDFSWHEIGYFDLPAMIDYTLAYTGHTTLHYAGHSQGTTSFFVMASTRPDYNNKIRSMHALAPVAFMSNLRSPFVRAFAPFVDQIEWIMNMLGVNEFLPSNEMMIMGGQRLCEDESPFQEVCANVLFLIGGFNSPQLNRTMIPALLQNAPAGASVNQLVHYAQGYNSGRFRQYDFGLTLNLIRYGSIRPPDYPLHRVTAPVALHFSDNDWLAAVSDVRELHAQLSNSIGLFRVSDPRWNHLDFVWGIDANTFLYERGFDKKAHSRANRRHQPTCPAVFYKAGLTSWRQAQSVKSHCSSMVLSNSCWVLLALASVAALAQASTIRDVQAYRAGDGPQPTDIAPLTAEIITNDGYLVEEHQVTTADGYILTMFRIPGGPGNPPREGKNVAFVQHGLLCSSADWVILGPGKALAYMLVDAGYDVWLGNARGNTNSRRHIFHDPDARNTDFWDFSWHEIGFFDLPAMIDYALQFTGQTSLQYAGHSQGTTSFFIMTSLRPEYNQRIRSMHALAPVAFMSNLRSPFVRAFSPFVDQIDWLMRMLGVNEFLPSSDMMTLGGQMLCRDEALFQEVCANVLFLIGGFNSPQLNRTMLPTILANTPAGASVNQLVHYAQGYNSGRFRQFDFGLTLNLVRYGSIRPPDYPLDRITAPVALHYGDNDWLAAVSDVRELHSNIRNPIGLFRVSDPNWNHLDFTWGIDADSLLYRRVISFMDRYN</sequence>
<feature type="domain" description="Partial AB-hydrolase lipase" evidence="7">
    <location>
        <begin position="425"/>
        <end position="485"/>
    </location>
</feature>
<reference evidence="8" key="2">
    <citation type="submission" date="2020-05" db="UniProtKB">
        <authorList>
            <consortium name="EnsemblMetazoa"/>
        </authorList>
    </citation>
    <scope>IDENTIFICATION</scope>
    <source>
        <strain evidence="8">MINIMUS1</strain>
    </source>
</reference>